<evidence type="ECO:0000256" key="1">
    <source>
        <dbReference type="ARBA" id="ARBA00004370"/>
    </source>
</evidence>
<dbReference type="KEGG" id="apac:S7S_14610"/>
<dbReference type="PANTHER" id="PTHR43531:SF14">
    <property type="entry name" value="METHYL-ACCEPTING CHEMOTAXIS PROTEIN I-RELATED"/>
    <property type="match status" value="1"/>
</dbReference>
<dbReference type="SUPFAM" id="SSF58104">
    <property type="entry name" value="Methyl-accepting chemotaxis protein (MCP) signaling domain"/>
    <property type="match status" value="1"/>
</dbReference>
<keyword evidence="12" id="KW-1185">Reference proteome</keyword>
<feature type="transmembrane region" description="Helical" evidence="7">
    <location>
        <begin position="203"/>
        <end position="222"/>
    </location>
</feature>
<reference evidence="11 12" key="1">
    <citation type="journal article" date="2012" name="J. Bacteriol.">
        <title>Genome sequence of an alkane-degrading bacterium, Alcanivorax pacificus type strain W11-5, isolated from deep sea sediment.</title>
        <authorList>
            <person name="Lai Q."/>
            <person name="Shao Z."/>
        </authorList>
    </citation>
    <scope>NUCLEOTIDE SEQUENCE [LARGE SCALE GENOMIC DNA]</scope>
    <source>
        <strain evidence="11 12">W11-5</strain>
    </source>
</reference>
<dbReference type="AlphaFoldDB" id="A0A0B4XM29"/>
<dbReference type="Gene3D" id="3.30.450.20">
    <property type="entry name" value="PAS domain"/>
    <property type="match status" value="1"/>
</dbReference>
<dbReference type="STRING" id="391936.S7S_14610"/>
<dbReference type="GO" id="GO:0005886">
    <property type="term" value="C:plasma membrane"/>
    <property type="evidence" value="ECO:0007669"/>
    <property type="project" value="TreeGrafter"/>
</dbReference>
<evidence type="ECO:0000259" key="8">
    <source>
        <dbReference type="PROSITE" id="PS50111"/>
    </source>
</evidence>
<feature type="compositionally biased region" description="Low complexity" evidence="6">
    <location>
        <begin position="305"/>
        <end position="316"/>
    </location>
</feature>
<dbReference type="EMBL" id="CP004387">
    <property type="protein sequence ID" value="AJD49334.1"/>
    <property type="molecule type" value="Genomic_DNA"/>
</dbReference>
<dbReference type="CDD" id="cd11386">
    <property type="entry name" value="MCP_signal"/>
    <property type="match status" value="1"/>
</dbReference>
<comment type="subcellular location">
    <subcellularLocation>
        <location evidence="1">Membrane</location>
    </subcellularLocation>
</comment>
<keyword evidence="7" id="KW-0472">Membrane</keyword>
<feature type="region of interest" description="Disordered" evidence="6">
    <location>
        <begin position="297"/>
        <end position="316"/>
    </location>
</feature>
<dbReference type="PROSITE" id="PS50111">
    <property type="entry name" value="CHEMOTAXIS_TRANSDUC_2"/>
    <property type="match status" value="1"/>
</dbReference>
<dbReference type="OrthoDB" id="2489132at2"/>
<comment type="similarity">
    <text evidence="4">Belongs to the methyl-accepting chemotaxis (MCP) protein family.</text>
</comment>
<dbReference type="PRINTS" id="PR00260">
    <property type="entry name" value="CHEMTRNSDUCR"/>
</dbReference>
<dbReference type="Proteomes" id="UP000006764">
    <property type="component" value="Chromosome"/>
</dbReference>
<dbReference type="GO" id="GO:0004888">
    <property type="term" value="F:transmembrane signaling receptor activity"/>
    <property type="evidence" value="ECO:0007669"/>
    <property type="project" value="InterPro"/>
</dbReference>
<evidence type="ECO:0000313" key="11">
    <source>
        <dbReference type="EMBL" id="AJD49334.1"/>
    </source>
</evidence>
<gene>
    <name evidence="11" type="ORF">S7S_14610</name>
</gene>
<keyword evidence="7" id="KW-1133">Transmembrane helix</keyword>
<sequence length="553" mass="59422">MRNNQPVSGREYPLRDDHFLISRTDLKGRITYANPAFVEVSGFSREELLGAPHNIVRHPDMPVQAFGNLWSTIAAGHTWMGVIRNRRRNGDHYWVRSHVTPVVEGGRTTGYVSVRLKASAAEIRDAERDYALLREGRGRHLVLHRGEVRQRGLTGMLRRFNRRALEVRLAGLALVSCTLLGVSTGIGLYGLWQSGEALSRPLLVAHGAVMVVGLLLMIGLCVRLTRQLLRPVSDAVQFTLQIAAGNLGARLAGEAHHGNNRLRRALDVMRRSLASIVGDVNEGLDVVAPAARSIAEGNEDLSSRSEQQAASLQQTAASMEQITTTVRQNADNARQASLLASEAATTVAGSREVMGQVVDTMGRITTSSEKMSVIIDAIDNIAFQTNILALNASVEAARAGEQGRGFAVVAGEVRSLAGRSAEAAREIRELIARSGEEIDAGAQLVRRAEGTMEGVVSSVTRVNDIIGEISAASEEQSTGISQVNRAITQMDEVTRQNAERVGASARAASALQERVGILGGAMGVFRLESEPAPPPARRTPTLTVINATAEKAS</sequence>
<evidence type="ECO:0000256" key="5">
    <source>
        <dbReference type="PROSITE-ProRule" id="PRU00284"/>
    </source>
</evidence>
<dbReference type="InterPro" id="IPR001610">
    <property type="entry name" value="PAC"/>
</dbReference>
<dbReference type="GO" id="GO:0006935">
    <property type="term" value="P:chemotaxis"/>
    <property type="evidence" value="ECO:0007669"/>
    <property type="project" value="InterPro"/>
</dbReference>
<dbReference type="Pfam" id="PF08447">
    <property type="entry name" value="PAS_3"/>
    <property type="match status" value="1"/>
</dbReference>
<dbReference type="InterPro" id="IPR000014">
    <property type="entry name" value="PAS"/>
</dbReference>
<feature type="domain" description="Methyl-accepting transducer" evidence="8">
    <location>
        <begin position="283"/>
        <end position="512"/>
    </location>
</feature>
<dbReference type="InterPro" id="IPR003660">
    <property type="entry name" value="HAMP_dom"/>
</dbReference>
<dbReference type="Pfam" id="PF00015">
    <property type="entry name" value="MCPsignal"/>
    <property type="match status" value="1"/>
</dbReference>
<keyword evidence="2" id="KW-0488">Methylation</keyword>
<proteinExistence type="inferred from homology"/>
<dbReference type="HOGENOM" id="CLU_000445_107_26_6"/>
<dbReference type="SMART" id="SM00086">
    <property type="entry name" value="PAC"/>
    <property type="match status" value="1"/>
</dbReference>
<evidence type="ECO:0000313" key="12">
    <source>
        <dbReference type="Proteomes" id="UP000006764"/>
    </source>
</evidence>
<evidence type="ECO:0000256" key="7">
    <source>
        <dbReference type="SAM" id="Phobius"/>
    </source>
</evidence>
<accession>A0A0B4XM29</accession>
<dbReference type="InterPro" id="IPR013655">
    <property type="entry name" value="PAS_fold_3"/>
</dbReference>
<evidence type="ECO:0000256" key="3">
    <source>
        <dbReference type="ARBA" id="ARBA00023224"/>
    </source>
</evidence>
<organism evidence="11 12">
    <name type="scientific">Isoalcanivorax pacificus W11-5</name>
    <dbReference type="NCBI Taxonomy" id="391936"/>
    <lineage>
        <taxon>Bacteria</taxon>
        <taxon>Pseudomonadati</taxon>
        <taxon>Pseudomonadota</taxon>
        <taxon>Gammaproteobacteria</taxon>
        <taxon>Oceanospirillales</taxon>
        <taxon>Alcanivoracaceae</taxon>
        <taxon>Isoalcanivorax</taxon>
    </lineage>
</organism>
<feature type="transmembrane region" description="Helical" evidence="7">
    <location>
        <begin position="169"/>
        <end position="191"/>
    </location>
</feature>
<evidence type="ECO:0000256" key="4">
    <source>
        <dbReference type="ARBA" id="ARBA00029447"/>
    </source>
</evidence>
<dbReference type="InterPro" id="IPR051310">
    <property type="entry name" value="MCP_chemotaxis"/>
</dbReference>
<dbReference type="PROSITE" id="PS50112">
    <property type="entry name" value="PAS"/>
    <property type="match status" value="1"/>
</dbReference>
<evidence type="ECO:0000256" key="6">
    <source>
        <dbReference type="SAM" id="MobiDB-lite"/>
    </source>
</evidence>
<dbReference type="SMART" id="SM00283">
    <property type="entry name" value="MA"/>
    <property type="match status" value="1"/>
</dbReference>
<dbReference type="PROSITE" id="PS50885">
    <property type="entry name" value="HAMP"/>
    <property type="match status" value="1"/>
</dbReference>
<evidence type="ECO:0000259" key="10">
    <source>
        <dbReference type="PROSITE" id="PS50885"/>
    </source>
</evidence>
<keyword evidence="3 5" id="KW-0807">Transducer</keyword>
<feature type="domain" description="PAS" evidence="9">
    <location>
        <begin position="25"/>
        <end position="50"/>
    </location>
</feature>
<name>A0A0B4XM29_9GAMM</name>
<evidence type="ECO:0000256" key="2">
    <source>
        <dbReference type="ARBA" id="ARBA00022481"/>
    </source>
</evidence>
<dbReference type="CDD" id="cd00130">
    <property type="entry name" value="PAS"/>
    <property type="match status" value="1"/>
</dbReference>
<dbReference type="Gene3D" id="1.10.287.950">
    <property type="entry name" value="Methyl-accepting chemotaxis protein"/>
    <property type="match status" value="1"/>
</dbReference>
<dbReference type="SUPFAM" id="SSF55785">
    <property type="entry name" value="PYP-like sensor domain (PAS domain)"/>
    <property type="match status" value="1"/>
</dbReference>
<dbReference type="NCBIfam" id="TIGR00229">
    <property type="entry name" value="sensory_box"/>
    <property type="match status" value="1"/>
</dbReference>
<dbReference type="InterPro" id="IPR004090">
    <property type="entry name" value="Chemotax_Me-accpt_rcpt"/>
</dbReference>
<dbReference type="InterPro" id="IPR004089">
    <property type="entry name" value="MCPsignal_dom"/>
</dbReference>
<dbReference type="GO" id="GO:0007165">
    <property type="term" value="P:signal transduction"/>
    <property type="evidence" value="ECO:0007669"/>
    <property type="project" value="UniProtKB-KW"/>
</dbReference>
<keyword evidence="7" id="KW-0812">Transmembrane</keyword>
<dbReference type="RefSeq" id="WP_008733798.1">
    <property type="nucleotide sequence ID" value="NZ_CP004387.1"/>
</dbReference>
<dbReference type="InterPro" id="IPR035965">
    <property type="entry name" value="PAS-like_dom_sf"/>
</dbReference>
<evidence type="ECO:0000259" key="9">
    <source>
        <dbReference type="PROSITE" id="PS50112"/>
    </source>
</evidence>
<dbReference type="FunFam" id="1.10.287.950:FF:000001">
    <property type="entry name" value="Methyl-accepting chemotaxis sensory transducer"/>
    <property type="match status" value="1"/>
</dbReference>
<dbReference type="PANTHER" id="PTHR43531">
    <property type="entry name" value="PROTEIN ICFG"/>
    <property type="match status" value="1"/>
</dbReference>
<protein>
    <submittedName>
        <fullName evidence="11">Methyl-accepting chemotaxis sensory transducer with Pas/Pac sensor</fullName>
    </submittedName>
</protein>
<feature type="domain" description="HAMP" evidence="10">
    <location>
        <begin position="226"/>
        <end position="278"/>
    </location>
</feature>